<reference evidence="8" key="1">
    <citation type="journal article" date="2006" name="Science">
        <title>Ancient noncoding elements conserved in the human genome.</title>
        <authorList>
            <person name="Venkatesh B."/>
            <person name="Kirkness E.F."/>
            <person name="Loh Y.H."/>
            <person name="Halpern A.L."/>
            <person name="Lee A.P."/>
            <person name="Johnson J."/>
            <person name="Dandona N."/>
            <person name="Viswanathan L.D."/>
            <person name="Tay A."/>
            <person name="Venter J.C."/>
            <person name="Strausberg R.L."/>
            <person name="Brenner S."/>
        </authorList>
    </citation>
    <scope>NUCLEOTIDE SEQUENCE [LARGE SCALE GENOMIC DNA]</scope>
</reference>
<evidence type="ECO:0000259" key="6">
    <source>
        <dbReference type="PROSITE" id="PS50963"/>
    </source>
</evidence>
<comment type="caution">
    <text evidence="5">Lacks conserved residue(s) required for the propagation of feature annotation.</text>
</comment>
<dbReference type="Gene3D" id="3.10.100.10">
    <property type="entry name" value="Mannose-Binding Protein A, subunit A"/>
    <property type="match status" value="1"/>
</dbReference>
<protein>
    <recommendedName>
        <fullName evidence="6">Link domain-containing protein</fullName>
    </recommendedName>
</protein>
<reference evidence="8" key="2">
    <citation type="journal article" date="2007" name="PLoS Biol.">
        <title>Survey sequencing and comparative analysis of the elephant shark (Callorhinchus milii) genome.</title>
        <authorList>
            <person name="Venkatesh B."/>
            <person name="Kirkness E.F."/>
            <person name="Loh Y.H."/>
            <person name="Halpern A.L."/>
            <person name="Lee A.P."/>
            <person name="Johnson J."/>
            <person name="Dandona N."/>
            <person name="Viswanathan L.D."/>
            <person name="Tay A."/>
            <person name="Venter J.C."/>
            <person name="Strausberg R.L."/>
            <person name="Brenner S."/>
        </authorList>
    </citation>
    <scope>NUCLEOTIDE SEQUENCE [LARGE SCALE GENOMIC DNA]</scope>
</reference>
<dbReference type="SMART" id="SM00445">
    <property type="entry name" value="LINK"/>
    <property type="match status" value="1"/>
</dbReference>
<reference evidence="7" key="5">
    <citation type="submission" date="2025-09" db="UniProtKB">
        <authorList>
            <consortium name="Ensembl"/>
        </authorList>
    </citation>
    <scope>IDENTIFICATION</scope>
</reference>
<reference evidence="7" key="4">
    <citation type="submission" date="2025-08" db="UniProtKB">
        <authorList>
            <consortium name="Ensembl"/>
        </authorList>
    </citation>
    <scope>IDENTIFICATION</scope>
</reference>
<feature type="domain" description="Link" evidence="6">
    <location>
        <begin position="33"/>
        <end position="92"/>
    </location>
</feature>
<evidence type="ECO:0000313" key="8">
    <source>
        <dbReference type="Proteomes" id="UP000314986"/>
    </source>
</evidence>
<name>A0A4W3HV32_CALMI</name>
<accession>A0A4W3HV32</accession>
<keyword evidence="3" id="KW-1015">Disulfide bond</keyword>
<keyword evidence="2" id="KW-0472">Membrane</keyword>
<dbReference type="GO" id="GO:0007155">
    <property type="term" value="P:cell adhesion"/>
    <property type="evidence" value="ECO:0007669"/>
    <property type="project" value="InterPro"/>
</dbReference>
<keyword evidence="4" id="KW-0325">Glycoprotein</keyword>
<dbReference type="InterPro" id="IPR016187">
    <property type="entry name" value="CTDL_fold"/>
</dbReference>
<proteinExistence type="predicted"/>
<dbReference type="Proteomes" id="UP000314986">
    <property type="component" value="Unassembled WGS sequence"/>
</dbReference>
<dbReference type="Ensembl" id="ENSCMIT00000019101.1">
    <property type="protein sequence ID" value="ENSCMIP00000018747.1"/>
    <property type="gene ID" value="ENSCMIG00000008803.1"/>
</dbReference>
<dbReference type="SUPFAM" id="SSF56436">
    <property type="entry name" value="C-type lectin-like"/>
    <property type="match status" value="1"/>
</dbReference>
<dbReference type="Pfam" id="PF00193">
    <property type="entry name" value="Xlink"/>
    <property type="match status" value="1"/>
</dbReference>
<dbReference type="PANTHER" id="PTHR24038">
    <property type="entry name" value="STABILIN"/>
    <property type="match status" value="1"/>
</dbReference>
<evidence type="ECO:0000256" key="5">
    <source>
        <dbReference type="PROSITE-ProRule" id="PRU00323"/>
    </source>
</evidence>
<evidence type="ECO:0000256" key="4">
    <source>
        <dbReference type="ARBA" id="ARBA00023180"/>
    </source>
</evidence>
<evidence type="ECO:0000256" key="2">
    <source>
        <dbReference type="ARBA" id="ARBA00023136"/>
    </source>
</evidence>
<dbReference type="AlphaFoldDB" id="A0A4W3HV32"/>
<dbReference type="InterPro" id="IPR016186">
    <property type="entry name" value="C-type_lectin-like/link_sf"/>
</dbReference>
<dbReference type="GeneTree" id="ENSGT00970000197978"/>
<dbReference type="PANTHER" id="PTHR24038:SF8">
    <property type="entry name" value="STABILIN-1"/>
    <property type="match status" value="1"/>
</dbReference>
<evidence type="ECO:0000256" key="3">
    <source>
        <dbReference type="ARBA" id="ARBA00023157"/>
    </source>
</evidence>
<reference evidence="8" key="3">
    <citation type="journal article" date="2014" name="Nature">
        <title>Elephant shark genome provides unique insights into gnathostome evolution.</title>
        <authorList>
            <consortium name="International Elephant Shark Genome Sequencing Consortium"/>
            <person name="Venkatesh B."/>
            <person name="Lee A.P."/>
            <person name="Ravi V."/>
            <person name="Maurya A.K."/>
            <person name="Lian M.M."/>
            <person name="Swann J.B."/>
            <person name="Ohta Y."/>
            <person name="Flajnik M.F."/>
            <person name="Sutoh Y."/>
            <person name="Kasahara M."/>
            <person name="Hoon S."/>
            <person name="Gangu V."/>
            <person name="Roy S.W."/>
            <person name="Irimia M."/>
            <person name="Korzh V."/>
            <person name="Kondrychyn I."/>
            <person name="Lim Z.W."/>
            <person name="Tay B.H."/>
            <person name="Tohari S."/>
            <person name="Kong K.W."/>
            <person name="Ho S."/>
            <person name="Lorente-Galdos B."/>
            <person name="Quilez J."/>
            <person name="Marques-Bonet T."/>
            <person name="Raney B.J."/>
            <person name="Ingham P.W."/>
            <person name="Tay A."/>
            <person name="Hillier L.W."/>
            <person name="Minx P."/>
            <person name="Boehm T."/>
            <person name="Wilson R.K."/>
            <person name="Brenner S."/>
            <person name="Warren W.C."/>
        </authorList>
    </citation>
    <scope>NUCLEOTIDE SEQUENCE [LARGE SCALE GENOMIC DNA]</scope>
</reference>
<dbReference type="GO" id="GO:0016020">
    <property type="term" value="C:membrane"/>
    <property type="evidence" value="ECO:0007669"/>
    <property type="project" value="UniProtKB-SubCell"/>
</dbReference>
<evidence type="ECO:0000313" key="7">
    <source>
        <dbReference type="Ensembl" id="ENSCMIP00000018747.1"/>
    </source>
</evidence>
<dbReference type="InterPro" id="IPR000538">
    <property type="entry name" value="Link_dom"/>
</dbReference>
<keyword evidence="8" id="KW-1185">Reference proteome</keyword>
<dbReference type="PROSITE" id="PS50963">
    <property type="entry name" value="LINK_2"/>
    <property type="match status" value="1"/>
</dbReference>
<evidence type="ECO:0000256" key="1">
    <source>
        <dbReference type="ARBA" id="ARBA00004370"/>
    </source>
</evidence>
<organism evidence="7 8">
    <name type="scientific">Callorhinchus milii</name>
    <name type="common">Ghost shark</name>
    <dbReference type="NCBI Taxonomy" id="7868"/>
    <lineage>
        <taxon>Eukaryota</taxon>
        <taxon>Metazoa</taxon>
        <taxon>Chordata</taxon>
        <taxon>Craniata</taxon>
        <taxon>Vertebrata</taxon>
        <taxon>Chondrichthyes</taxon>
        <taxon>Holocephali</taxon>
        <taxon>Chimaeriformes</taxon>
        <taxon>Callorhinchidae</taxon>
        <taxon>Callorhinchus</taxon>
    </lineage>
</organism>
<dbReference type="InParanoid" id="A0A4W3HV32"/>
<dbReference type="GO" id="GO:0005540">
    <property type="term" value="F:hyaluronic acid binding"/>
    <property type="evidence" value="ECO:0007669"/>
    <property type="project" value="InterPro"/>
</dbReference>
<dbReference type="STRING" id="7868.ENSCMIP00000018747"/>
<sequence length="92" mass="10051">RLPPAWGWGWGGRGCCGKFSLLMFLTVTDTTMGVFHWQSPRGKYSFTYTEAMDACVAEGATLATFSQLAAAQQVNATERRAIAKYSNSAHVL</sequence>
<comment type="subcellular location">
    <subcellularLocation>
        <location evidence="1">Membrane</location>
    </subcellularLocation>
</comment>